<organism evidence="10 11">
    <name type="scientific">Pristionchus pacificus</name>
    <name type="common">Parasitic nematode worm</name>
    <dbReference type="NCBI Taxonomy" id="54126"/>
    <lineage>
        <taxon>Eukaryota</taxon>
        <taxon>Metazoa</taxon>
        <taxon>Ecdysozoa</taxon>
        <taxon>Nematoda</taxon>
        <taxon>Chromadorea</taxon>
        <taxon>Rhabditida</taxon>
        <taxon>Rhabditina</taxon>
        <taxon>Diplogasteromorpha</taxon>
        <taxon>Diplogasteroidea</taxon>
        <taxon>Neodiplogasteridae</taxon>
        <taxon>Pristionchus</taxon>
    </lineage>
</organism>
<accession>A0A8R1U2V6</accession>
<dbReference type="InterPro" id="IPR002110">
    <property type="entry name" value="Ankyrin_rpt"/>
</dbReference>
<feature type="compositionally biased region" description="Low complexity" evidence="9">
    <location>
        <begin position="1771"/>
        <end position="1810"/>
    </location>
</feature>
<dbReference type="Gene3D" id="3.30.2410.10">
    <property type="entry name" value="Hect, E3 ligase catalytic domain"/>
    <property type="match status" value="1"/>
</dbReference>
<evidence type="ECO:0000256" key="2">
    <source>
        <dbReference type="ARBA" id="ARBA00004906"/>
    </source>
</evidence>
<dbReference type="Gene3D" id="3.90.1750.10">
    <property type="entry name" value="Hect, E3 ligase catalytic domains"/>
    <property type="match status" value="1"/>
</dbReference>
<evidence type="ECO:0000256" key="6">
    <source>
        <dbReference type="ARBA" id="ARBA00022786"/>
    </source>
</evidence>
<dbReference type="InterPro" id="IPR037252">
    <property type="entry name" value="Mib_Herc2_sf"/>
</dbReference>
<evidence type="ECO:0000313" key="11">
    <source>
        <dbReference type="Proteomes" id="UP000005239"/>
    </source>
</evidence>
<evidence type="ECO:0000256" key="3">
    <source>
        <dbReference type="ARBA" id="ARBA00006331"/>
    </source>
</evidence>
<dbReference type="InterPro" id="IPR045322">
    <property type="entry name" value="HECTD1/TRIP12-like"/>
</dbReference>
<comment type="pathway">
    <text evidence="2 8">Protein modification; protein ubiquitination.</text>
</comment>
<name>A0A2A6C3I4_PRIPA</name>
<dbReference type="Gene3D" id="1.25.40.20">
    <property type="entry name" value="Ankyrin repeat-containing domain"/>
    <property type="match status" value="1"/>
</dbReference>
<dbReference type="SMART" id="SM00248">
    <property type="entry name" value="ANK"/>
    <property type="match status" value="2"/>
</dbReference>
<dbReference type="GO" id="GO:0043161">
    <property type="term" value="P:proteasome-mediated ubiquitin-dependent protein catabolic process"/>
    <property type="evidence" value="ECO:0000318"/>
    <property type="project" value="GO_Central"/>
</dbReference>
<evidence type="ECO:0000256" key="4">
    <source>
        <dbReference type="ARBA" id="ARBA00022679"/>
    </source>
</evidence>
<dbReference type="InterPro" id="IPR008979">
    <property type="entry name" value="Galactose-bd-like_sf"/>
</dbReference>
<dbReference type="GO" id="GO:0046872">
    <property type="term" value="F:metal ion binding"/>
    <property type="evidence" value="ECO:0007669"/>
    <property type="project" value="InterPro"/>
</dbReference>
<gene>
    <name evidence="10" type="primary">WBGene00091716</name>
</gene>
<dbReference type="InterPro" id="IPR000569">
    <property type="entry name" value="HECT_dom"/>
</dbReference>
<dbReference type="GO" id="GO:0016607">
    <property type="term" value="C:nuclear speck"/>
    <property type="evidence" value="ECO:0000318"/>
    <property type="project" value="GO_Central"/>
</dbReference>
<comment type="catalytic activity">
    <reaction evidence="1 8">
        <text>S-ubiquitinyl-[E2 ubiquitin-conjugating enzyme]-L-cysteine + [acceptor protein]-L-lysine = [E2 ubiquitin-conjugating enzyme]-L-cysteine + N(6)-ubiquitinyl-[acceptor protein]-L-lysine.</text>
        <dbReference type="EC" id="2.3.2.26"/>
    </reaction>
</comment>
<keyword evidence="7" id="KW-0040">ANK repeat</keyword>
<sequence length="2639" mass="290720">MEGIDPDTLLEWLQAGFGDERDLQLMALEQLCMLLLMSDNIDRCFESCPPRSFLPALCKIFLDETAPDNVLEVTARAITYYLDVSNECTRRITQVDGAVKAICNRLSVADLSDRASKDLAEQCVKLLEHVCQRETLAVFHAGGLNAMLNLVTKHSANTHKDTQHSAMSVVTRLCGKMEPTDESIPNHTQALGELLGHDDPKVAECALRCFAALTDRFMRKQMDPVALSSHSHLVNKLLLKLEGTNASTPANLTSIVLSLLSNLCRGSSVITEEVLTSDRLITGISSVLSAKEERAVTDGLRLADLLILLLCEGRQALPMSAISSVPDSSSTSSSSSEKTHRHLIDAIRQKDTGALIEAIETGPVDVNYTDEVGQTLLNWAAAFGTAEMVVYLCEKGADVNKGQKSSSLHYAASFGRPDVTKMLLARGGNPDLRDEDGKTALDKARERNEEDYIAVAAILETPSVYMSAGGTGDASEAKKETEGKNESGGGDSESISMDKTKVVRLLKQLIPVFCEIHQKTTSPTSKRSSLSLLRRAVQHWTKIEMQLEEEGVDLNTLKFEEEIETRLSDAILDLIVNVLEREEDYDAREQSLMVIGALLTKETSRLAWIDELIRLGLFEKVEAMITELESPKEEKDDCPSTLPPAPPVSALSIEERSERSVSTTPSLALSDTTEGSIQTAEERERDRASMLKVGMGMEEDAGTPPPTLEGVVPPSTAINTVTPIGNPPESGDASVELAAATAYRWKEWRIVKTTESFFVWADPLSIEFPASGPIAIRSLCDNQLRSFSSTGVPEVCQAKDAFLTRFRRAIGSVPTGIRHAKSICVVPTASKKVFVPHKMPGWEIFSPKASELHFKSLKWPNLQIRLNDDQAGFTLDFGHGKTTINSECLLEAEFHTGWTTYSNNARCNRLRSGMQAKRVQDLALDIWNKYLKEAKTRPREALVQLQAASHVVLEAVREATRDLGSMTPQPRIEKVKELVSALELIREAITDERRLSTFEVCSSGLVPALTNLLTFVAEQPKAYPSLIFKETFRSRDTVTAMAHRMVRVFEANEKFPMYLYDNPGGSAIGLQLLSKKLKLKLSLPKGVDGDESTLLNRSGRNIRCEPLCSVGQLKHFLERMVIKQWFDRPRPTYKSMKLIKEASEKGEPLTFKYISDFDENGIIYWLGTNAKSESEWTNPASVGVVVATSSDAPRQPFGRPEDILSRDPNALNCHTGDDKNGFFSIDMGAVIKVSNYTLRHSRGYSRSALRNWLFQGSNDNKTWDVLSYHKNDTALTEPGSTATFPIDAGKGAYRYFRISQNGENSSGSTYYLSLSGFEMYGTVLEAVEKEIRCDNEKGEKKSRLPISSTPLSSPFPPLGSLGHPLHASAPSKLPHPDKSSKKNRSSGTPSGRQSRVVGRNAEEKEYIESLVAAGMNNRFRVWSMDKCMEVARSMQPSVASGSNKVLASRVRLSSRRARQSVDITRSRVTRGPDWQWNEQDGGEGGEGNVMGPPEAGWIDIQWINNGCCNSYRWGADGKFDLTAIDASNPPAPSPLVDSSPFANLPGLSSLSNSLGLRNKRGSAAGVVPCSASSSSSTTSTIGKKSMSTTNLVEERVPSVSVAATGQAASAESLQHQTPSLENILANYTGGRSMGMEALFDETREAYMEGEDSIELSGSAEVVEDEIEEAKEASEGDNTGNNKNLSASTPNLKNALLKELDDGEDEEDEDEEEEGTEDGEEGEHDESRSDHNKSSTDTLAALLDSFGGERKFLEKLRDFAADYSMDSLMNESGQSSSSASTAGRHPSTLPSTSSTPSVPSSTPSFTATSAGKKAVAAVKSKASSYADAMKSLMQHMLEPTNSVDGEAEDFEDEEMYDDVDGTEEDLEEEFSMTGGLPVESLASLLKGTADGSALRVNFKTLSQLMMGGRNSDRINKDSGKAERGVNAFHLRHFDDEFILKCTFNALIPAFDPRPGRTNAKQTVDIELPSAHGSAASTSTAQPQPVAIHAPTMQPLAALKSDVRLRLFMVGPNQLGVENVTVEMEEDDECIFKYIQSIVNHLGWSQSDGCRRIWDSSWNIFYEDASQPSKMTASPLNPVDVIPANVQEVLRVLLLLKRVGGLLPECDITPDVFISEKITHKLKQELSDPLVVSAGILPSWCAKLVFDYPCLFSIETRQLYLQATSFGVSRSIVWLQSRRDAAIERNRGGSTNAALASARRDDQYEFRLGRIKHERVKISRNEDELLEQAIRLLRFHADRKAVLEIEYTGEEGTGLGPTLEFYALVAAELQKKCLAIWMCDDADESQLKMEESELDLGEGKKPPGYYVRRSSGLFPAPLPPHSKDSKRATELFKVLGIFLAKVLQDGRLVDLPLARSFLKLVTHPAVSHDKPMKTEGVLDLDDFEEVHPVKGLFLKELTALVARKRGIEADQSLKQETKRRRLEELTMSINGTRCSIDQLGLNFTVNPPSTVFTYEEMELIEGGADIDVTIENVDLYVDKCREFYLNSGIRPQVIAFRQGFDRVFPLSSLNAFSPEEVQRLISGEQTPEWTREDIINYTEPKLGYTRESPVFLRFVDVLVEMSGADRKRFLQFATGCSNLPPGGLANLHPRLTIVRKVESGDGSYPSVNTCVHYLKLPEYSSSEIMRERLLTACNEKGFHLN</sequence>
<feature type="region of interest" description="Disordered" evidence="9">
    <location>
        <begin position="467"/>
        <end position="495"/>
    </location>
</feature>
<dbReference type="Pfam" id="PF25579">
    <property type="entry name" value="TPR_TRIP12_N"/>
    <property type="match status" value="1"/>
</dbReference>
<dbReference type="SMART" id="SM00119">
    <property type="entry name" value="HECTc"/>
    <property type="match status" value="1"/>
</dbReference>
<dbReference type="CDD" id="cd00078">
    <property type="entry name" value="HECTc"/>
    <property type="match status" value="1"/>
</dbReference>
<feature type="compositionally biased region" description="Basic and acidic residues" evidence="9">
    <location>
        <begin position="1724"/>
        <end position="1733"/>
    </location>
</feature>
<dbReference type="Gene3D" id="1.25.10.10">
    <property type="entry name" value="Leucine-rich Repeat Variant"/>
    <property type="match status" value="1"/>
</dbReference>
<dbReference type="InterPro" id="IPR036770">
    <property type="entry name" value="Ankyrin_rpt-contain_sf"/>
</dbReference>
<evidence type="ECO:0000256" key="8">
    <source>
        <dbReference type="RuleBase" id="RU369009"/>
    </source>
</evidence>
<dbReference type="PROSITE" id="PS50297">
    <property type="entry name" value="ANK_REP_REGION"/>
    <property type="match status" value="2"/>
</dbReference>
<feature type="compositionally biased region" description="Low complexity" evidence="9">
    <location>
        <begin position="1344"/>
        <end position="1365"/>
    </location>
</feature>
<dbReference type="GO" id="GO:0000209">
    <property type="term" value="P:protein polyubiquitination"/>
    <property type="evidence" value="ECO:0000318"/>
    <property type="project" value="GO_Central"/>
</dbReference>
<accession>A0A2A6C3I4</accession>
<keyword evidence="5" id="KW-0677">Repeat</keyword>
<comment type="function">
    <text evidence="8">E3 ubiquitin-protein ligase which accepts ubiquitin from an E2 ubiquitin-conjugating enzyme in the form of a thioester and then directly transfers the ubiquitin to targeted substrates.</text>
</comment>
<dbReference type="SUPFAM" id="SSF56204">
    <property type="entry name" value="Hect, E3 ligase catalytic domain"/>
    <property type="match status" value="1"/>
</dbReference>
<dbReference type="SUPFAM" id="SSF159034">
    <property type="entry name" value="Mib/herc2 domain-like"/>
    <property type="match status" value="1"/>
</dbReference>
<dbReference type="SUPFAM" id="SSF48403">
    <property type="entry name" value="Ankyrin repeat"/>
    <property type="match status" value="1"/>
</dbReference>
<dbReference type="FunFam" id="1.25.10.10:FF:000051">
    <property type="entry name" value="E3 ubiquitin-protein ligase HECTD1 isoform X1"/>
    <property type="match status" value="1"/>
</dbReference>
<feature type="compositionally biased region" description="Acidic residues" evidence="9">
    <location>
        <begin position="1700"/>
        <end position="1723"/>
    </location>
</feature>
<evidence type="ECO:0000256" key="9">
    <source>
        <dbReference type="SAM" id="MobiDB-lite"/>
    </source>
</evidence>
<feature type="compositionally biased region" description="Polar residues" evidence="9">
    <location>
        <begin position="660"/>
        <end position="679"/>
    </location>
</feature>
<dbReference type="PROSITE" id="PS50088">
    <property type="entry name" value="ANK_REPEAT"/>
    <property type="match status" value="2"/>
</dbReference>
<evidence type="ECO:0000256" key="7">
    <source>
        <dbReference type="ARBA" id="ARBA00023043"/>
    </source>
</evidence>
<dbReference type="GO" id="GO:0031581">
    <property type="term" value="P:hemidesmosome assembly"/>
    <property type="evidence" value="ECO:0007669"/>
    <property type="project" value="EnsemblMetazoa"/>
</dbReference>
<dbReference type="FunFam" id="3.30.2410.10:FF:000007">
    <property type="entry name" value="Putative E3 ubiquitin-protein ligase HECTD1"/>
    <property type="match status" value="1"/>
</dbReference>
<dbReference type="InterPro" id="IPR057948">
    <property type="entry name" value="TPR_TRIP12_N"/>
</dbReference>
<dbReference type="Proteomes" id="UP000005239">
    <property type="component" value="Unassembled WGS sequence"/>
</dbReference>
<feature type="region of interest" description="Disordered" evidence="9">
    <location>
        <begin position="1335"/>
        <end position="1400"/>
    </location>
</feature>
<dbReference type="InterPro" id="IPR010606">
    <property type="entry name" value="Mib_Herc2"/>
</dbReference>
<feature type="region of interest" description="Disordered" evidence="9">
    <location>
        <begin position="1666"/>
        <end position="1735"/>
    </location>
</feature>
<dbReference type="InterPro" id="IPR035983">
    <property type="entry name" value="Hect_E3_ubiquitin_ligase"/>
</dbReference>
<feature type="compositionally biased region" description="Polar residues" evidence="9">
    <location>
        <begin position="1677"/>
        <end position="1691"/>
    </location>
</feature>
<dbReference type="Pfam" id="PF06701">
    <property type="entry name" value="MIB_HERC2"/>
    <property type="match status" value="1"/>
</dbReference>
<comment type="similarity">
    <text evidence="3 8">Belongs to the UPL family. K-HECT subfamily.</text>
</comment>
<dbReference type="Gene3D" id="2.30.30.40">
    <property type="entry name" value="SH3 Domains"/>
    <property type="match status" value="1"/>
</dbReference>
<keyword evidence="6 8" id="KW-0833">Ubl conjugation pathway</keyword>
<keyword evidence="4 8" id="KW-0808">Transferase</keyword>
<feature type="compositionally biased region" description="Low complexity" evidence="9">
    <location>
        <begin position="1570"/>
        <end position="1589"/>
    </location>
</feature>
<evidence type="ECO:0000313" key="10">
    <source>
        <dbReference type="EnsemblMetazoa" id="PPA02162.1"/>
    </source>
</evidence>
<reference evidence="11" key="1">
    <citation type="journal article" date="2008" name="Nat. Genet.">
        <title>The Pristionchus pacificus genome provides a unique perspective on nematode lifestyle and parasitism.</title>
        <authorList>
            <person name="Dieterich C."/>
            <person name="Clifton S.W."/>
            <person name="Schuster L.N."/>
            <person name="Chinwalla A."/>
            <person name="Delehaunty K."/>
            <person name="Dinkelacker I."/>
            <person name="Fulton L."/>
            <person name="Fulton R."/>
            <person name="Godfrey J."/>
            <person name="Minx P."/>
            <person name="Mitreva M."/>
            <person name="Roeseler W."/>
            <person name="Tian H."/>
            <person name="Witte H."/>
            <person name="Yang S.P."/>
            <person name="Wilson R.K."/>
            <person name="Sommer R.J."/>
        </authorList>
    </citation>
    <scope>NUCLEOTIDE SEQUENCE [LARGE SCALE GENOMIC DNA]</scope>
    <source>
        <strain evidence="11">PS312</strain>
    </source>
</reference>
<dbReference type="Pfam" id="PF12796">
    <property type="entry name" value="Ank_2"/>
    <property type="match status" value="1"/>
</dbReference>
<reference evidence="10" key="2">
    <citation type="submission" date="2022-06" db="UniProtKB">
        <authorList>
            <consortium name="EnsemblMetazoa"/>
        </authorList>
    </citation>
    <scope>IDENTIFICATION</scope>
    <source>
        <strain evidence="10">PS312</strain>
    </source>
</reference>
<feature type="region of interest" description="Disordered" evidence="9">
    <location>
        <begin position="628"/>
        <end position="684"/>
    </location>
</feature>
<dbReference type="Gene3D" id="2.60.120.260">
    <property type="entry name" value="Galactose-binding domain-like"/>
    <property type="match status" value="1"/>
</dbReference>
<dbReference type="EnsemblMetazoa" id="PPA02162.1">
    <property type="protein sequence ID" value="PPA02162.1"/>
    <property type="gene ID" value="WBGene00091716"/>
</dbReference>
<dbReference type="EC" id="2.3.2.26" evidence="8"/>
<dbReference type="SUPFAM" id="SSF48371">
    <property type="entry name" value="ARM repeat"/>
    <property type="match status" value="1"/>
</dbReference>
<dbReference type="PANTHER" id="PTHR45670:SF1">
    <property type="entry name" value="E3 UBIQUITIN-PROTEIN LIGASE HECTD1"/>
    <property type="match status" value="1"/>
</dbReference>
<dbReference type="SUPFAM" id="SSF49785">
    <property type="entry name" value="Galactose-binding domain-like"/>
    <property type="match status" value="1"/>
</dbReference>
<dbReference type="Pfam" id="PF00632">
    <property type="entry name" value="HECT"/>
    <property type="match status" value="1"/>
</dbReference>
<evidence type="ECO:0000256" key="1">
    <source>
        <dbReference type="ARBA" id="ARBA00000885"/>
    </source>
</evidence>
<feature type="region of interest" description="Disordered" evidence="9">
    <location>
        <begin position="1767"/>
        <end position="1810"/>
    </location>
</feature>
<keyword evidence="11" id="KW-1185">Reference proteome</keyword>
<proteinExistence type="inferred from homology"/>
<dbReference type="PROSITE" id="PS50237">
    <property type="entry name" value="HECT"/>
    <property type="match status" value="1"/>
</dbReference>
<dbReference type="GO" id="GO:0061630">
    <property type="term" value="F:ubiquitin protein ligase activity"/>
    <property type="evidence" value="ECO:0000318"/>
    <property type="project" value="GO_Central"/>
</dbReference>
<feature type="compositionally biased region" description="Basic and acidic residues" evidence="9">
    <location>
        <begin position="475"/>
        <end position="485"/>
    </location>
</feature>
<feature type="region of interest" description="Disordered" evidence="9">
    <location>
        <begin position="1565"/>
        <end position="1589"/>
    </location>
</feature>
<dbReference type="PANTHER" id="PTHR45670">
    <property type="entry name" value="E3 UBIQUITIN-PROTEIN LIGASE TRIP12"/>
    <property type="match status" value="1"/>
</dbReference>
<dbReference type="PROSITE" id="PS51416">
    <property type="entry name" value="MIB_HERC2"/>
    <property type="match status" value="1"/>
</dbReference>
<dbReference type="Pfam" id="PF07738">
    <property type="entry name" value="Sad1_UNC"/>
    <property type="match status" value="1"/>
</dbReference>
<protein>
    <recommendedName>
        <fullName evidence="8">E3 ubiquitin-protein ligase</fullName>
        <ecNumber evidence="8">2.3.2.26</ecNumber>
    </recommendedName>
</protein>
<dbReference type="InterPro" id="IPR011989">
    <property type="entry name" value="ARM-like"/>
</dbReference>
<dbReference type="InterPro" id="IPR016024">
    <property type="entry name" value="ARM-type_fold"/>
</dbReference>
<dbReference type="Gene3D" id="3.30.2160.10">
    <property type="entry name" value="Hect, E3 ligase catalytic domain"/>
    <property type="match status" value="1"/>
</dbReference>
<feature type="compositionally biased region" description="Basic and acidic residues" evidence="9">
    <location>
        <begin position="629"/>
        <end position="638"/>
    </location>
</feature>
<evidence type="ECO:0000256" key="5">
    <source>
        <dbReference type="ARBA" id="ARBA00022737"/>
    </source>
</evidence>
<dbReference type="InterPro" id="IPR012919">
    <property type="entry name" value="SUN_dom"/>
</dbReference>